<dbReference type="EMBL" id="BMAU01021370">
    <property type="protein sequence ID" value="GFY24953.1"/>
    <property type="molecule type" value="Genomic_DNA"/>
</dbReference>
<sequence>MLISIIFITSGKYSGESLRESGQHFRRLRKTCKKAVLGTIPFSFGRVDTSIATESVLNVHFIIYALVVNHEVENEYSALKTKAFRIQVPSYLCETGFSAVARLKTKYRSQLNIENELRVSISNTKPSFEKLSSARQTHGSH</sequence>
<protein>
    <submittedName>
        <fullName evidence="1">Uncharacterized protein</fullName>
    </submittedName>
</protein>
<dbReference type="Proteomes" id="UP000887159">
    <property type="component" value="Unassembled WGS sequence"/>
</dbReference>
<keyword evidence="2" id="KW-1185">Reference proteome</keyword>
<accession>A0A8X6VYK9</accession>
<evidence type="ECO:0000313" key="1">
    <source>
        <dbReference type="EMBL" id="GFY24953.1"/>
    </source>
</evidence>
<proteinExistence type="predicted"/>
<name>A0A8X6VYK9_TRICX</name>
<dbReference type="AlphaFoldDB" id="A0A8X6VYK9"/>
<evidence type="ECO:0000313" key="2">
    <source>
        <dbReference type="Proteomes" id="UP000887159"/>
    </source>
</evidence>
<dbReference type="PANTHER" id="PTHR45913">
    <property type="entry name" value="EPM2A-INTERACTING PROTEIN 1"/>
    <property type="match status" value="1"/>
</dbReference>
<reference evidence="1" key="1">
    <citation type="submission" date="2020-08" db="EMBL/GenBank/DDBJ databases">
        <title>Multicomponent nature underlies the extraordinary mechanical properties of spider dragline silk.</title>
        <authorList>
            <person name="Kono N."/>
            <person name="Nakamura H."/>
            <person name="Mori M."/>
            <person name="Yoshida Y."/>
            <person name="Ohtoshi R."/>
            <person name="Malay A.D."/>
            <person name="Moran D.A.P."/>
            <person name="Tomita M."/>
            <person name="Numata K."/>
            <person name="Arakawa K."/>
        </authorList>
    </citation>
    <scope>NUCLEOTIDE SEQUENCE</scope>
</reference>
<organism evidence="1 2">
    <name type="scientific">Trichonephila clavipes</name>
    <name type="common">Golden silk orbweaver</name>
    <name type="synonym">Nephila clavipes</name>
    <dbReference type="NCBI Taxonomy" id="2585209"/>
    <lineage>
        <taxon>Eukaryota</taxon>
        <taxon>Metazoa</taxon>
        <taxon>Ecdysozoa</taxon>
        <taxon>Arthropoda</taxon>
        <taxon>Chelicerata</taxon>
        <taxon>Arachnida</taxon>
        <taxon>Araneae</taxon>
        <taxon>Araneomorphae</taxon>
        <taxon>Entelegynae</taxon>
        <taxon>Araneoidea</taxon>
        <taxon>Nephilidae</taxon>
        <taxon>Trichonephila</taxon>
    </lineage>
</organism>
<gene>
    <name evidence="1" type="primary">NCL1_44679</name>
    <name evidence="1" type="ORF">TNCV_2691441</name>
</gene>
<comment type="caution">
    <text evidence="1">The sequence shown here is derived from an EMBL/GenBank/DDBJ whole genome shotgun (WGS) entry which is preliminary data.</text>
</comment>
<dbReference type="PANTHER" id="PTHR45913:SF19">
    <property type="entry name" value="LOW QUALITY PROTEIN: ZINC FINGER BED DOMAIN-CONTAINING PROTEIN 5-LIKE"/>
    <property type="match status" value="1"/>
</dbReference>